<dbReference type="RefSeq" id="WP_207687988.1">
    <property type="nucleotide sequence ID" value="NZ_CP061799.1"/>
</dbReference>
<name>A0A975GI68_9BACT</name>
<dbReference type="PANTHER" id="PTHR33653:SF1">
    <property type="entry name" value="RIBONUCLEASE VAPC2"/>
    <property type="match status" value="1"/>
</dbReference>
<dbReference type="Gene3D" id="3.40.50.1010">
    <property type="entry name" value="5'-nuclease"/>
    <property type="match status" value="1"/>
</dbReference>
<evidence type="ECO:0000313" key="10">
    <source>
        <dbReference type="Proteomes" id="UP000663720"/>
    </source>
</evidence>
<dbReference type="GO" id="GO:0016787">
    <property type="term" value="F:hydrolase activity"/>
    <property type="evidence" value="ECO:0007669"/>
    <property type="project" value="UniProtKB-KW"/>
</dbReference>
<evidence type="ECO:0000256" key="1">
    <source>
        <dbReference type="ARBA" id="ARBA00001946"/>
    </source>
</evidence>
<dbReference type="InterPro" id="IPR002716">
    <property type="entry name" value="PIN_dom"/>
</dbReference>
<evidence type="ECO:0000256" key="4">
    <source>
        <dbReference type="ARBA" id="ARBA00022723"/>
    </source>
</evidence>
<reference evidence="9" key="1">
    <citation type="journal article" date="2021" name="Microb. Physiol.">
        <title>Proteogenomic Insights into the Physiology of Marine, Sulfate-Reducing, Filamentous Desulfonema limicola and Desulfonema magnum.</title>
        <authorList>
            <person name="Schnaars V."/>
            <person name="Wohlbrand L."/>
            <person name="Scheve S."/>
            <person name="Hinrichs C."/>
            <person name="Reinhardt R."/>
            <person name="Rabus R."/>
        </authorList>
    </citation>
    <scope>NUCLEOTIDE SEQUENCE</scope>
    <source>
        <strain evidence="9">5ac10</strain>
    </source>
</reference>
<evidence type="ECO:0000259" key="8">
    <source>
        <dbReference type="Pfam" id="PF01850"/>
    </source>
</evidence>
<evidence type="ECO:0000256" key="2">
    <source>
        <dbReference type="ARBA" id="ARBA00022649"/>
    </source>
</evidence>
<evidence type="ECO:0000256" key="5">
    <source>
        <dbReference type="ARBA" id="ARBA00022801"/>
    </source>
</evidence>
<dbReference type="CDD" id="cd09881">
    <property type="entry name" value="PIN_VapC4-5_FitB-like"/>
    <property type="match status" value="1"/>
</dbReference>
<evidence type="ECO:0000256" key="3">
    <source>
        <dbReference type="ARBA" id="ARBA00022722"/>
    </source>
</evidence>
<dbReference type="InterPro" id="IPR050556">
    <property type="entry name" value="Type_II_TA_system_RNase"/>
</dbReference>
<evidence type="ECO:0000256" key="7">
    <source>
        <dbReference type="ARBA" id="ARBA00038093"/>
    </source>
</evidence>
<sequence length="152" mass="17521">MYLLDTNHCSRIIQGYPSVIGKLGELGNTPVFTCVIVCGELIFMAEKSLHKAENLDLVRRFIRDIRVCAIDNEAADIYGRLKSSLLDHFGPREKTKRRKTETSKLGFGENDLWIAATAKRFDLTVVSADRDFERIREAEYIRVENWLQLQEK</sequence>
<feature type="domain" description="PIN" evidence="8">
    <location>
        <begin position="2"/>
        <end position="136"/>
    </location>
</feature>
<dbReference type="InterPro" id="IPR029060">
    <property type="entry name" value="PIN-like_dom_sf"/>
</dbReference>
<dbReference type="Proteomes" id="UP000663720">
    <property type="component" value="Chromosome"/>
</dbReference>
<dbReference type="Pfam" id="PF01850">
    <property type="entry name" value="PIN"/>
    <property type="match status" value="1"/>
</dbReference>
<organism evidence="9 10">
    <name type="scientific">Desulfonema limicola</name>
    <dbReference type="NCBI Taxonomy" id="45656"/>
    <lineage>
        <taxon>Bacteria</taxon>
        <taxon>Pseudomonadati</taxon>
        <taxon>Thermodesulfobacteriota</taxon>
        <taxon>Desulfobacteria</taxon>
        <taxon>Desulfobacterales</taxon>
        <taxon>Desulfococcaceae</taxon>
        <taxon>Desulfonema</taxon>
    </lineage>
</organism>
<dbReference type="GO" id="GO:0046872">
    <property type="term" value="F:metal ion binding"/>
    <property type="evidence" value="ECO:0007669"/>
    <property type="project" value="UniProtKB-KW"/>
</dbReference>
<dbReference type="KEGG" id="dli:dnl_43800"/>
<keyword evidence="6" id="KW-0460">Magnesium</keyword>
<dbReference type="EMBL" id="CP061799">
    <property type="protein sequence ID" value="QTA82019.1"/>
    <property type="molecule type" value="Genomic_DNA"/>
</dbReference>
<protein>
    <submittedName>
        <fullName evidence="9">PIN domain-containing protein</fullName>
    </submittedName>
</protein>
<evidence type="ECO:0000313" key="9">
    <source>
        <dbReference type="EMBL" id="QTA82019.1"/>
    </source>
</evidence>
<comment type="cofactor">
    <cofactor evidence="1">
        <name>Mg(2+)</name>
        <dbReference type="ChEBI" id="CHEBI:18420"/>
    </cofactor>
</comment>
<dbReference type="AlphaFoldDB" id="A0A975GI68"/>
<dbReference type="GO" id="GO:0004518">
    <property type="term" value="F:nuclease activity"/>
    <property type="evidence" value="ECO:0007669"/>
    <property type="project" value="UniProtKB-KW"/>
</dbReference>
<gene>
    <name evidence="9" type="ORF">dnl_43800</name>
</gene>
<dbReference type="PANTHER" id="PTHR33653">
    <property type="entry name" value="RIBONUCLEASE VAPC2"/>
    <property type="match status" value="1"/>
</dbReference>
<comment type="similarity">
    <text evidence="7">Belongs to the PINc/VapC protein family.</text>
</comment>
<keyword evidence="3" id="KW-0540">Nuclease</keyword>
<keyword evidence="5" id="KW-0378">Hydrolase</keyword>
<evidence type="ECO:0000256" key="6">
    <source>
        <dbReference type="ARBA" id="ARBA00022842"/>
    </source>
</evidence>
<keyword evidence="4" id="KW-0479">Metal-binding</keyword>
<dbReference type="SUPFAM" id="SSF88723">
    <property type="entry name" value="PIN domain-like"/>
    <property type="match status" value="1"/>
</dbReference>
<keyword evidence="10" id="KW-1185">Reference proteome</keyword>
<proteinExistence type="inferred from homology"/>
<keyword evidence="2" id="KW-1277">Toxin-antitoxin system</keyword>
<accession>A0A975GI68</accession>